<dbReference type="OrthoDB" id="4591009at2759"/>
<feature type="compositionally biased region" description="Polar residues" evidence="1">
    <location>
        <begin position="310"/>
        <end position="323"/>
    </location>
</feature>
<keyword evidence="2" id="KW-1133">Transmembrane helix</keyword>
<dbReference type="GeneID" id="18257759"/>
<dbReference type="EMBL" id="GL988041">
    <property type="protein sequence ID" value="EGS21850.1"/>
    <property type="molecule type" value="Genomic_DNA"/>
</dbReference>
<feature type="signal peptide" evidence="3">
    <location>
        <begin position="1"/>
        <end position="16"/>
    </location>
</feature>
<keyword evidence="2" id="KW-0472">Membrane</keyword>
<feature type="compositionally biased region" description="Polar residues" evidence="1">
    <location>
        <begin position="136"/>
        <end position="146"/>
    </location>
</feature>
<dbReference type="Proteomes" id="UP000008066">
    <property type="component" value="Unassembled WGS sequence"/>
</dbReference>
<dbReference type="HOGENOM" id="CLU_537676_0_0_1"/>
<evidence type="ECO:0008006" key="6">
    <source>
        <dbReference type="Google" id="ProtNLM"/>
    </source>
</evidence>
<proteinExistence type="predicted"/>
<dbReference type="AlphaFoldDB" id="G0S7W3"/>
<evidence type="ECO:0000256" key="1">
    <source>
        <dbReference type="SAM" id="MobiDB-lite"/>
    </source>
</evidence>
<feature type="compositionally biased region" description="Low complexity" evidence="1">
    <location>
        <begin position="77"/>
        <end position="90"/>
    </location>
</feature>
<sequence length="476" mass="49667">MLVICLLWFQATLVVAQLANVAAVPREGAAANTSAADVPEESAIFLPKTDLNKLVGSELSTDRGLSGTLDAVVEPTVVPEVVGNPEEPTTSTEKQDPLATTPPEPGEPAVDPGSTQEVTVEESSTAVPIPEPAPTQEGSHAVQTQELELPIQTRSEQQQQEQPTPEPTVLPLPISVPANLDPATSPAASPGIDSTLAPITSSSRTASANEPFAELPKIPAALESTTAPTIVQQPNAPAQPERLRTSEGGPVPTTKGIVASTSGPVFVSIPPVPTGPVAAVDGVGTQDLPILSSILGISATASTIVSTITQPRPSTLPGSSNDNFSEDIDFTDTQPKLPPSSEETRLPMSTKIGIAIGVAGGAVVLLATAVLVLWRRRMGRGAEHREQASKNDVEKNGGRITPEEKQKMDWESNHDVEFDFAKFLRRDWNGDVGAVPNGDNKDGIGVVVSTSQQQGLPEQAPVELDGTPVAPPLCRD</sequence>
<name>G0S7W3_CHATD</name>
<feature type="region of interest" description="Disordered" evidence="1">
    <location>
        <begin position="310"/>
        <end position="344"/>
    </location>
</feature>
<feature type="region of interest" description="Disordered" evidence="1">
    <location>
        <begin position="232"/>
        <end position="251"/>
    </location>
</feature>
<evidence type="ECO:0000313" key="5">
    <source>
        <dbReference type="Proteomes" id="UP000008066"/>
    </source>
</evidence>
<evidence type="ECO:0000256" key="3">
    <source>
        <dbReference type="SAM" id="SignalP"/>
    </source>
</evidence>
<feature type="compositionally biased region" description="Polar residues" evidence="1">
    <location>
        <begin position="197"/>
        <end position="208"/>
    </location>
</feature>
<evidence type="ECO:0000313" key="4">
    <source>
        <dbReference type="EMBL" id="EGS21850.1"/>
    </source>
</evidence>
<feature type="region of interest" description="Disordered" evidence="1">
    <location>
        <begin position="77"/>
        <end position="217"/>
    </location>
</feature>
<organism evidence="5">
    <name type="scientific">Chaetomium thermophilum (strain DSM 1495 / CBS 144.50 / IMI 039719)</name>
    <name type="common">Thermochaetoides thermophila</name>
    <dbReference type="NCBI Taxonomy" id="759272"/>
    <lineage>
        <taxon>Eukaryota</taxon>
        <taxon>Fungi</taxon>
        <taxon>Dikarya</taxon>
        <taxon>Ascomycota</taxon>
        <taxon>Pezizomycotina</taxon>
        <taxon>Sordariomycetes</taxon>
        <taxon>Sordariomycetidae</taxon>
        <taxon>Sordariales</taxon>
        <taxon>Chaetomiaceae</taxon>
        <taxon>Thermochaetoides</taxon>
    </lineage>
</organism>
<feature type="transmembrane region" description="Helical" evidence="2">
    <location>
        <begin position="352"/>
        <end position="374"/>
    </location>
</feature>
<protein>
    <recommendedName>
        <fullName evidence="6">Mid2 domain-containing protein</fullName>
    </recommendedName>
</protein>
<accession>G0S7W3</accession>
<feature type="region of interest" description="Disordered" evidence="1">
    <location>
        <begin position="381"/>
        <end position="406"/>
    </location>
</feature>
<keyword evidence="2" id="KW-0812">Transmembrane</keyword>
<feature type="compositionally biased region" description="Polar residues" evidence="1">
    <location>
        <begin position="113"/>
        <end position="126"/>
    </location>
</feature>
<dbReference type="RefSeq" id="XP_006694146.1">
    <property type="nucleotide sequence ID" value="XM_006694083.1"/>
</dbReference>
<feature type="chain" id="PRO_5003409001" description="Mid2 domain-containing protein" evidence="3">
    <location>
        <begin position="17"/>
        <end position="476"/>
    </location>
</feature>
<reference evidence="4 5" key="1">
    <citation type="journal article" date="2011" name="Cell">
        <title>Insight into structure and assembly of the nuclear pore complex by utilizing the genome of a eukaryotic thermophile.</title>
        <authorList>
            <person name="Amlacher S."/>
            <person name="Sarges P."/>
            <person name="Flemming D."/>
            <person name="van Noort V."/>
            <person name="Kunze R."/>
            <person name="Devos D.P."/>
            <person name="Arumugam M."/>
            <person name="Bork P."/>
            <person name="Hurt E."/>
        </authorList>
    </citation>
    <scope>NUCLEOTIDE SEQUENCE [LARGE SCALE GENOMIC DNA]</scope>
    <source>
        <strain evidence="5">DSM 1495 / CBS 144.50 / IMI 039719</strain>
    </source>
</reference>
<gene>
    <name evidence="4" type="ORF">CTHT_0037210</name>
</gene>
<feature type="region of interest" description="Disordered" evidence="1">
    <location>
        <begin position="451"/>
        <end position="476"/>
    </location>
</feature>
<feature type="compositionally biased region" description="Low complexity" evidence="1">
    <location>
        <begin position="152"/>
        <end position="163"/>
    </location>
</feature>
<keyword evidence="5" id="KW-1185">Reference proteome</keyword>
<evidence type="ECO:0000256" key="2">
    <source>
        <dbReference type="SAM" id="Phobius"/>
    </source>
</evidence>
<keyword evidence="3" id="KW-0732">Signal</keyword>
<dbReference type="KEGG" id="cthr:CTHT_0037210"/>